<dbReference type="eggNOG" id="KOG0329">
    <property type="taxonomic scope" value="Eukaryota"/>
</dbReference>
<evidence type="ECO:0008006" key="3">
    <source>
        <dbReference type="Google" id="ProtNLM"/>
    </source>
</evidence>
<evidence type="ECO:0000313" key="1">
    <source>
        <dbReference type="EMBL" id="EGO02768.1"/>
    </source>
</evidence>
<keyword evidence="2" id="KW-1185">Reference proteome</keyword>
<dbReference type="InParanoid" id="F8PMD6"/>
<reference evidence="2" key="1">
    <citation type="journal article" date="2011" name="Science">
        <title>The plant cell wall-decomposing machinery underlies the functional diversity of forest fungi.</title>
        <authorList>
            <person name="Eastwood D.C."/>
            <person name="Floudas D."/>
            <person name="Binder M."/>
            <person name="Majcherczyk A."/>
            <person name="Schneider P."/>
            <person name="Aerts A."/>
            <person name="Asiegbu F.O."/>
            <person name="Baker S.E."/>
            <person name="Barry K."/>
            <person name="Bendiksby M."/>
            <person name="Blumentritt M."/>
            <person name="Coutinho P.M."/>
            <person name="Cullen D."/>
            <person name="de Vries R.P."/>
            <person name="Gathman A."/>
            <person name="Goodell B."/>
            <person name="Henrissat B."/>
            <person name="Ihrmark K."/>
            <person name="Kauserud H."/>
            <person name="Kohler A."/>
            <person name="LaButti K."/>
            <person name="Lapidus A."/>
            <person name="Lavin J.L."/>
            <person name="Lee Y.-H."/>
            <person name="Lindquist E."/>
            <person name="Lilly W."/>
            <person name="Lucas S."/>
            <person name="Morin E."/>
            <person name="Murat C."/>
            <person name="Oguiza J.A."/>
            <person name="Park J."/>
            <person name="Pisabarro A.G."/>
            <person name="Riley R."/>
            <person name="Rosling A."/>
            <person name="Salamov A."/>
            <person name="Schmidt O."/>
            <person name="Schmutz J."/>
            <person name="Skrede I."/>
            <person name="Stenlid J."/>
            <person name="Wiebenga A."/>
            <person name="Xie X."/>
            <person name="Kuees U."/>
            <person name="Hibbett D.S."/>
            <person name="Hoffmeister D."/>
            <person name="Hoegberg N."/>
            <person name="Martin F."/>
            <person name="Grigoriev I.V."/>
            <person name="Watkinson S.C."/>
        </authorList>
    </citation>
    <scope>NUCLEOTIDE SEQUENCE [LARGE SCALE GENOMIC DNA]</scope>
    <source>
        <strain evidence="2">strain S7.3</strain>
    </source>
</reference>
<name>F8PMD6_SERL3</name>
<evidence type="ECO:0000313" key="2">
    <source>
        <dbReference type="Proteomes" id="UP000008063"/>
    </source>
</evidence>
<accession>F8PMD6</accession>
<sequence>MSSHDNEELIDYEDENDICTAVPSSIGAAVATAVDGEGDKSSPCDFDPPFSLHNSTKMVSHSNEDLIDYVDDNGLSTNGAAVPSSKGAADATAMDVEGDNTKKIFPMIHSTGFRDFVLKPELLRAIRDLDFEHQPSE</sequence>
<dbReference type="OrthoDB" id="2677005at2759"/>
<organism evidence="2">
    <name type="scientific">Serpula lacrymans var. lacrymans (strain S7.3)</name>
    <name type="common">Dry rot fungus</name>
    <dbReference type="NCBI Taxonomy" id="936435"/>
    <lineage>
        <taxon>Eukaryota</taxon>
        <taxon>Fungi</taxon>
        <taxon>Dikarya</taxon>
        <taxon>Basidiomycota</taxon>
        <taxon>Agaricomycotina</taxon>
        <taxon>Agaricomycetes</taxon>
        <taxon>Agaricomycetidae</taxon>
        <taxon>Boletales</taxon>
        <taxon>Coniophorineae</taxon>
        <taxon>Serpulaceae</taxon>
        <taxon>Serpula</taxon>
    </lineage>
</organism>
<dbReference type="HOGENOM" id="CLU_1866350_0_0_1"/>
<dbReference type="STRING" id="936435.F8PMD6"/>
<dbReference type="AlphaFoldDB" id="F8PMD6"/>
<gene>
    <name evidence="1" type="ORF">SERLA73DRAFT_150395</name>
</gene>
<protein>
    <recommendedName>
        <fullName evidence="3">DEAD-box RNA helicase Q domain-containing protein</fullName>
    </recommendedName>
</protein>
<dbReference type="Proteomes" id="UP000008063">
    <property type="component" value="Unassembled WGS sequence"/>
</dbReference>
<dbReference type="EMBL" id="GL945476">
    <property type="protein sequence ID" value="EGO02768.1"/>
    <property type="molecule type" value="Genomic_DNA"/>
</dbReference>
<proteinExistence type="predicted"/>